<accession>A0A286CWV6</accession>
<dbReference type="PANTHER" id="PTHR44395">
    <property type="match status" value="1"/>
</dbReference>
<dbReference type="SUPFAM" id="SSF48452">
    <property type="entry name" value="TPR-like"/>
    <property type="match status" value="1"/>
</dbReference>
<keyword evidence="1" id="KW-0802">TPR repeat</keyword>
<dbReference type="AlphaFoldDB" id="A0A286CWV6"/>
<dbReference type="InterPro" id="IPR011990">
    <property type="entry name" value="TPR-like_helical_dom_sf"/>
</dbReference>
<reference evidence="2 3" key="1">
    <citation type="submission" date="2017-09" db="EMBL/GenBank/DDBJ databases">
        <authorList>
            <person name="Ehlers B."/>
            <person name="Leendertz F.H."/>
        </authorList>
    </citation>
    <scope>NUCLEOTIDE SEQUENCE [LARGE SCALE GENOMIC DNA]</scope>
    <source>
        <strain evidence="2 3">CGMCC 1.10978</strain>
    </source>
</reference>
<dbReference type="PROSITE" id="PS50005">
    <property type="entry name" value="TPR"/>
    <property type="match status" value="2"/>
</dbReference>
<protein>
    <submittedName>
        <fullName evidence="2">Tetratricopeptide repeat-containing protein</fullName>
    </submittedName>
</protein>
<dbReference type="EMBL" id="OCND01000001">
    <property type="protein sequence ID" value="SOD50890.1"/>
    <property type="molecule type" value="Genomic_DNA"/>
</dbReference>
<dbReference type="Gene3D" id="1.25.40.10">
    <property type="entry name" value="Tetratricopeptide repeat domain"/>
    <property type="match status" value="2"/>
</dbReference>
<dbReference type="InterPro" id="IPR019734">
    <property type="entry name" value="TPR_rpt"/>
</dbReference>
<feature type="repeat" description="TPR" evidence="1">
    <location>
        <begin position="242"/>
        <end position="275"/>
    </location>
</feature>
<dbReference type="Pfam" id="PF13432">
    <property type="entry name" value="TPR_16"/>
    <property type="match status" value="2"/>
</dbReference>
<sequence length="326" mass="37230">MAIPAELHALFQQQVLSPGGTQLRRLERLVDFMFAQTGLGMQYQHDATYTVEQAYLTRRANCLTFTLLAVALAREAGLEAYGQEIEETLSWRHEQNTIYRTNHVNAGIRPGHQRFTIDVAWDTLIAREPPQRISDRRLLGLYYGNRAVELMSDNQRAAAGQYMAMALELDPAYAANWSNAGVLYMRNGDAEAAEQAYAKALALDRLHAAALFNIVSLYQRTGRQEQARGYQKQLKAVREKDPFHHFLLAVQYEKTGDYRRALTHYQRAIRLHDSEHRFHFGLARAYLQLGQARQAGRALARAHALSEGDTRGLYQAKLDRLRQQQE</sequence>
<dbReference type="GO" id="GO:0035269">
    <property type="term" value="P:protein O-linked glycosylation via mannose"/>
    <property type="evidence" value="ECO:0007669"/>
    <property type="project" value="TreeGrafter"/>
</dbReference>
<proteinExistence type="predicted"/>
<dbReference type="PANTHER" id="PTHR44395:SF1">
    <property type="entry name" value="PROTEIN O-MANNOSYL-TRANSFERASE TMTC3"/>
    <property type="match status" value="1"/>
</dbReference>
<organism evidence="2 3">
    <name type="scientific">Pseudoxanthomonas wuyuanensis</name>
    <dbReference type="NCBI Taxonomy" id="1073196"/>
    <lineage>
        <taxon>Bacteria</taxon>
        <taxon>Pseudomonadati</taxon>
        <taxon>Pseudomonadota</taxon>
        <taxon>Gammaproteobacteria</taxon>
        <taxon>Lysobacterales</taxon>
        <taxon>Lysobacteraceae</taxon>
        <taxon>Pseudoxanthomonas</taxon>
    </lineage>
</organism>
<evidence type="ECO:0000313" key="3">
    <source>
        <dbReference type="Proteomes" id="UP000219374"/>
    </source>
</evidence>
<dbReference type="SMART" id="SM00028">
    <property type="entry name" value="TPR"/>
    <property type="match status" value="4"/>
</dbReference>
<evidence type="ECO:0000313" key="2">
    <source>
        <dbReference type="EMBL" id="SOD50890.1"/>
    </source>
</evidence>
<name>A0A286CWV6_9GAMM</name>
<dbReference type="GO" id="GO:0000030">
    <property type="term" value="F:mannosyltransferase activity"/>
    <property type="evidence" value="ECO:0007669"/>
    <property type="project" value="TreeGrafter"/>
</dbReference>
<gene>
    <name evidence="2" type="ORF">SAMN06296416_101359</name>
</gene>
<feature type="repeat" description="TPR" evidence="1">
    <location>
        <begin position="174"/>
        <end position="207"/>
    </location>
</feature>
<keyword evidence="3" id="KW-1185">Reference proteome</keyword>
<dbReference type="Proteomes" id="UP000219374">
    <property type="component" value="Unassembled WGS sequence"/>
</dbReference>
<evidence type="ECO:0000256" key="1">
    <source>
        <dbReference type="PROSITE-ProRule" id="PRU00339"/>
    </source>
</evidence>